<evidence type="ECO:0000256" key="4">
    <source>
        <dbReference type="ARBA" id="ARBA00023187"/>
    </source>
</evidence>
<keyword evidence="4" id="KW-0508">mRNA splicing</keyword>
<evidence type="ECO:0000313" key="8">
    <source>
        <dbReference type="EMBL" id="MED6130509.1"/>
    </source>
</evidence>
<reference evidence="8 9" key="1">
    <citation type="journal article" date="2023" name="Plants (Basel)">
        <title>Bridging the Gap: Combining Genomics and Transcriptomics Approaches to Understand Stylosanthes scabra, an Orphan Legume from the Brazilian Caatinga.</title>
        <authorList>
            <person name="Ferreira-Neto J.R.C."/>
            <person name="da Silva M.D."/>
            <person name="Binneck E."/>
            <person name="de Melo N.F."/>
            <person name="da Silva R.H."/>
            <person name="de Melo A.L.T.M."/>
            <person name="Pandolfi V."/>
            <person name="Bustamante F.O."/>
            <person name="Brasileiro-Vidal A.C."/>
            <person name="Benko-Iseppon A.M."/>
        </authorList>
    </citation>
    <scope>NUCLEOTIDE SEQUENCE [LARGE SCALE GENOMIC DNA]</scope>
    <source>
        <tissue evidence="8">Leaves</tissue>
    </source>
</reference>
<evidence type="ECO:0000256" key="1">
    <source>
        <dbReference type="ARBA" id="ARBA00004123"/>
    </source>
</evidence>
<dbReference type="SUPFAM" id="SSF54928">
    <property type="entry name" value="RNA-binding domain, RBD"/>
    <property type="match status" value="1"/>
</dbReference>
<dbReference type="InterPro" id="IPR035979">
    <property type="entry name" value="RBD_domain_sf"/>
</dbReference>
<organism evidence="8 9">
    <name type="scientific">Stylosanthes scabra</name>
    <dbReference type="NCBI Taxonomy" id="79078"/>
    <lineage>
        <taxon>Eukaryota</taxon>
        <taxon>Viridiplantae</taxon>
        <taxon>Streptophyta</taxon>
        <taxon>Embryophyta</taxon>
        <taxon>Tracheophyta</taxon>
        <taxon>Spermatophyta</taxon>
        <taxon>Magnoliopsida</taxon>
        <taxon>eudicotyledons</taxon>
        <taxon>Gunneridae</taxon>
        <taxon>Pentapetalae</taxon>
        <taxon>rosids</taxon>
        <taxon>fabids</taxon>
        <taxon>Fabales</taxon>
        <taxon>Fabaceae</taxon>
        <taxon>Papilionoideae</taxon>
        <taxon>50 kb inversion clade</taxon>
        <taxon>dalbergioids sensu lato</taxon>
        <taxon>Dalbergieae</taxon>
        <taxon>Pterocarpus clade</taxon>
        <taxon>Stylosanthes</taxon>
    </lineage>
</organism>
<dbReference type="PANTHER" id="PTHR48028">
    <property type="entry name" value="GLYCINE-RICH RNA-BINDING PROTEIN RZ1A"/>
    <property type="match status" value="1"/>
</dbReference>
<dbReference type="PROSITE" id="PS50102">
    <property type="entry name" value="RRM"/>
    <property type="match status" value="1"/>
</dbReference>
<comment type="subcellular location">
    <subcellularLocation>
        <location evidence="1">Nucleus</location>
    </subcellularLocation>
</comment>
<comment type="caution">
    <text evidence="8">The sequence shown here is derived from an EMBL/GenBank/DDBJ whole genome shotgun (WGS) entry which is preliminary data.</text>
</comment>
<name>A0ABU6S2M7_9FABA</name>
<evidence type="ECO:0000256" key="2">
    <source>
        <dbReference type="ARBA" id="ARBA00022664"/>
    </source>
</evidence>
<evidence type="ECO:0000256" key="3">
    <source>
        <dbReference type="ARBA" id="ARBA00022884"/>
    </source>
</evidence>
<dbReference type="Pfam" id="PF00076">
    <property type="entry name" value="RRM_1"/>
    <property type="match status" value="1"/>
</dbReference>
<keyword evidence="2" id="KW-0507">mRNA processing</keyword>
<dbReference type="InterPro" id="IPR051106">
    <property type="entry name" value="RNA-bind/splicing_reg"/>
</dbReference>
<dbReference type="PANTHER" id="PTHR48028:SF4">
    <property type="entry name" value="SC35-LIKE SPLICING FACTOR"/>
    <property type="match status" value="1"/>
</dbReference>
<evidence type="ECO:0000256" key="6">
    <source>
        <dbReference type="PROSITE-ProRule" id="PRU00176"/>
    </source>
</evidence>
<evidence type="ECO:0000259" key="7">
    <source>
        <dbReference type="PROSITE" id="PS50102"/>
    </source>
</evidence>
<feature type="domain" description="RRM" evidence="7">
    <location>
        <begin position="66"/>
        <end position="144"/>
    </location>
</feature>
<proteinExistence type="predicted"/>
<dbReference type="InterPro" id="IPR012677">
    <property type="entry name" value="Nucleotide-bd_a/b_plait_sf"/>
</dbReference>
<evidence type="ECO:0000313" key="9">
    <source>
        <dbReference type="Proteomes" id="UP001341840"/>
    </source>
</evidence>
<dbReference type="InterPro" id="IPR000504">
    <property type="entry name" value="RRM_dom"/>
</dbReference>
<dbReference type="CDD" id="cd00590">
    <property type="entry name" value="RRM_SF"/>
    <property type="match status" value="1"/>
</dbReference>
<gene>
    <name evidence="8" type="ORF">PIB30_001595</name>
</gene>
<dbReference type="EMBL" id="JASCZI010060418">
    <property type="protein sequence ID" value="MED6130509.1"/>
    <property type="molecule type" value="Genomic_DNA"/>
</dbReference>
<dbReference type="Gene3D" id="3.30.70.330">
    <property type="match status" value="1"/>
</dbReference>
<protein>
    <recommendedName>
        <fullName evidence="7">RRM domain-containing protein</fullName>
    </recommendedName>
</protein>
<evidence type="ECO:0000256" key="5">
    <source>
        <dbReference type="ARBA" id="ARBA00023242"/>
    </source>
</evidence>
<dbReference type="Proteomes" id="UP001341840">
    <property type="component" value="Unassembled WGS sequence"/>
</dbReference>
<accession>A0ABU6S2M7</accession>
<keyword evidence="3 6" id="KW-0694">RNA-binding</keyword>
<sequence>MRVGGRRGVRAERGKHGEGFGFVEGRNKGESVSEFVSGVRRFNNGGGRSEHIAYLKRRDHYMTETCTVFVDNLPTEVTKRDLFKEFGKDGYIADIYISRKERQRANRLFAFIRFNSQGGAMKSIERMNGRRWRESQLYVILSKYDKQPMNERNKPRAMIQNHKKKRMVRKWIAVKDNRPNDKMVINEPQKNTQTKTIDGVWAEDQREMLQRSLLGCFVKPNEFRKVMNLLLYEWSSEGDIECRDIGPYRCLITFSSSDIRDKAFSDPLLLSVFDEIRPHRGIFWNLSRRVWIEIMGLPVCMWCEENINRVAELWGKVVEHDDRSGDWSKAYSVQVHPDLVKECSALMEESTSTSRVEETPMGVKRLPTVSGRQNSNRFDDDDPQLGAIINANYSKAQPSINGTSDGEGVEEACWGVMHPVN</sequence>
<keyword evidence="9" id="KW-1185">Reference proteome</keyword>
<dbReference type="SMART" id="SM00360">
    <property type="entry name" value="RRM"/>
    <property type="match status" value="1"/>
</dbReference>
<keyword evidence="5" id="KW-0539">Nucleus</keyword>